<dbReference type="Gene3D" id="3.40.50.300">
    <property type="entry name" value="P-loop containing nucleotide triphosphate hydrolases"/>
    <property type="match status" value="1"/>
</dbReference>
<dbReference type="GO" id="GO:0005737">
    <property type="term" value="C:cytoplasm"/>
    <property type="evidence" value="ECO:0007669"/>
    <property type="project" value="TreeGrafter"/>
</dbReference>
<protein>
    <submittedName>
        <fullName evidence="1">7959_t:CDS:1</fullName>
    </submittedName>
</protein>
<feature type="non-terminal residue" evidence="1">
    <location>
        <position position="53"/>
    </location>
</feature>
<dbReference type="GO" id="GO:0016887">
    <property type="term" value="F:ATP hydrolysis activity"/>
    <property type="evidence" value="ECO:0007669"/>
    <property type="project" value="TreeGrafter"/>
</dbReference>
<dbReference type="InterPro" id="IPR027417">
    <property type="entry name" value="P-loop_NTPase"/>
</dbReference>
<dbReference type="EMBL" id="CAJVPZ010033418">
    <property type="protein sequence ID" value="CAG8744282.1"/>
    <property type="molecule type" value="Genomic_DNA"/>
</dbReference>
<dbReference type="PANTHER" id="PTHR23305">
    <property type="entry name" value="OBG GTPASE FAMILY"/>
    <property type="match status" value="1"/>
</dbReference>
<name>A0A9N9IQX8_9GLOM</name>
<accession>A0A9N9IQX8</accession>
<dbReference type="InterPro" id="IPR006073">
    <property type="entry name" value="GTP-bd"/>
</dbReference>
<evidence type="ECO:0000313" key="1">
    <source>
        <dbReference type="EMBL" id="CAG8744282.1"/>
    </source>
</evidence>
<dbReference type="PRINTS" id="PR00326">
    <property type="entry name" value="GTP1OBG"/>
</dbReference>
<dbReference type="Gene3D" id="3.10.20.30">
    <property type="match status" value="1"/>
</dbReference>
<keyword evidence="2" id="KW-1185">Reference proteome</keyword>
<reference evidence="1" key="1">
    <citation type="submission" date="2021-06" db="EMBL/GenBank/DDBJ databases">
        <authorList>
            <person name="Kallberg Y."/>
            <person name="Tangrot J."/>
            <person name="Rosling A."/>
        </authorList>
    </citation>
    <scope>NUCLEOTIDE SEQUENCE</scope>
    <source>
        <strain evidence="1">IN212</strain>
    </source>
</reference>
<dbReference type="AlphaFoldDB" id="A0A9N9IQX8"/>
<dbReference type="OrthoDB" id="424823at2759"/>
<organism evidence="1 2">
    <name type="scientific">Racocetra fulgida</name>
    <dbReference type="NCBI Taxonomy" id="60492"/>
    <lineage>
        <taxon>Eukaryota</taxon>
        <taxon>Fungi</taxon>
        <taxon>Fungi incertae sedis</taxon>
        <taxon>Mucoromycota</taxon>
        <taxon>Glomeromycotina</taxon>
        <taxon>Glomeromycetes</taxon>
        <taxon>Diversisporales</taxon>
        <taxon>Gigasporaceae</taxon>
        <taxon>Racocetra</taxon>
    </lineage>
</organism>
<feature type="non-terminal residue" evidence="1">
    <location>
        <position position="1"/>
    </location>
</feature>
<gene>
    <name evidence="1" type="ORF">RFULGI_LOCUS13112</name>
</gene>
<dbReference type="Proteomes" id="UP000789396">
    <property type="component" value="Unassembled WGS sequence"/>
</dbReference>
<comment type="caution">
    <text evidence="1">The sequence shown here is derived from an EMBL/GenBank/DDBJ whole genome shotgun (WGS) entry which is preliminary data.</text>
</comment>
<dbReference type="InterPro" id="IPR012675">
    <property type="entry name" value="Beta-grasp_dom_sf"/>
</dbReference>
<dbReference type="GO" id="GO:0005525">
    <property type="term" value="F:GTP binding"/>
    <property type="evidence" value="ECO:0007669"/>
    <property type="project" value="InterPro"/>
</dbReference>
<evidence type="ECO:0000313" key="2">
    <source>
        <dbReference type="Proteomes" id="UP000789396"/>
    </source>
</evidence>
<dbReference type="SUPFAM" id="SSF52540">
    <property type="entry name" value="P-loop containing nucleoside triphosphate hydrolases"/>
    <property type="match status" value="1"/>
</dbReference>
<sequence length="53" mass="5788">NVLADSCLEKLSKYWQSKKTILSIIEIIDIAGLVKGAAQGSGLNNEFLSHIQE</sequence>
<proteinExistence type="predicted"/>
<dbReference type="PANTHER" id="PTHR23305:SF18">
    <property type="entry name" value="OBG-TYPE G DOMAIN-CONTAINING PROTEIN"/>
    <property type="match status" value="1"/>
</dbReference>